<evidence type="ECO:0000313" key="12">
    <source>
        <dbReference type="Proteomes" id="UP000622890"/>
    </source>
</evidence>
<dbReference type="PANTHER" id="PTHR30069">
    <property type="entry name" value="TONB-DEPENDENT OUTER MEMBRANE RECEPTOR"/>
    <property type="match status" value="1"/>
</dbReference>
<evidence type="ECO:0000256" key="9">
    <source>
        <dbReference type="ARBA" id="ARBA00023237"/>
    </source>
</evidence>
<dbReference type="RefSeq" id="WP_200596243.1">
    <property type="nucleotide sequence ID" value="NZ_JAEPBG010000014.1"/>
</dbReference>
<dbReference type="SUPFAM" id="SSF56935">
    <property type="entry name" value="Porins"/>
    <property type="match status" value="1"/>
</dbReference>
<evidence type="ECO:0000256" key="2">
    <source>
        <dbReference type="ARBA" id="ARBA00022448"/>
    </source>
</evidence>
<evidence type="ECO:0000256" key="6">
    <source>
        <dbReference type="ARBA" id="ARBA00023077"/>
    </source>
</evidence>
<keyword evidence="7" id="KW-0472">Membrane</keyword>
<comment type="caution">
    <text evidence="11">The sequence shown here is derived from an EMBL/GenBank/DDBJ whole genome shotgun (WGS) entry which is preliminary data.</text>
</comment>
<keyword evidence="3" id="KW-1134">Transmembrane beta strand</keyword>
<evidence type="ECO:0000256" key="5">
    <source>
        <dbReference type="ARBA" id="ARBA00022729"/>
    </source>
</evidence>
<dbReference type="InterPro" id="IPR039426">
    <property type="entry name" value="TonB-dep_rcpt-like"/>
</dbReference>
<evidence type="ECO:0000256" key="3">
    <source>
        <dbReference type="ARBA" id="ARBA00022452"/>
    </source>
</evidence>
<dbReference type="GO" id="GO:0044718">
    <property type="term" value="P:siderophore transmembrane transport"/>
    <property type="evidence" value="ECO:0007669"/>
    <property type="project" value="TreeGrafter"/>
</dbReference>
<dbReference type="Pfam" id="PF00593">
    <property type="entry name" value="TonB_dep_Rec_b-barrel"/>
    <property type="match status" value="1"/>
</dbReference>
<keyword evidence="5" id="KW-0732">Signal</keyword>
<dbReference type="InterPro" id="IPR036942">
    <property type="entry name" value="Beta-barrel_TonB_sf"/>
</dbReference>
<keyword evidence="6" id="KW-0798">TonB box</keyword>
<evidence type="ECO:0000259" key="10">
    <source>
        <dbReference type="Pfam" id="PF00593"/>
    </source>
</evidence>
<evidence type="ECO:0000256" key="1">
    <source>
        <dbReference type="ARBA" id="ARBA00004571"/>
    </source>
</evidence>
<sequence length="234" mass="26405">MATGLDYDRAKKLMFKAEAGDLTLTALYASRDKGIPTASFGQVFNDSRSHTVDLQTALKLDYQTALDSRTTASFSAYLGRHDYEGTYVYDAPLGENTDGSRARWWGGEAKLVSTAIARHKLVTGLEYQLDYQIRQYNYYPDPLQVTLDDRRHRYRVGVYLQDEITLRDDLLLTGGLRYDALSTVQANVSPRLALIYKATEATTVKAISRNAVSPRVGSLAWKHYYAGPARNWER</sequence>
<dbReference type="GO" id="GO:0015344">
    <property type="term" value="F:siderophore uptake transmembrane transporter activity"/>
    <property type="evidence" value="ECO:0007669"/>
    <property type="project" value="TreeGrafter"/>
</dbReference>
<evidence type="ECO:0000256" key="8">
    <source>
        <dbReference type="ARBA" id="ARBA00023170"/>
    </source>
</evidence>
<name>A0A934T298_9BURK</name>
<proteinExistence type="predicted"/>
<dbReference type="InterPro" id="IPR000531">
    <property type="entry name" value="Beta-barrel_TonB"/>
</dbReference>
<keyword evidence="9" id="KW-0998">Cell outer membrane</keyword>
<evidence type="ECO:0000256" key="4">
    <source>
        <dbReference type="ARBA" id="ARBA00022692"/>
    </source>
</evidence>
<keyword evidence="8 11" id="KW-0675">Receptor</keyword>
<evidence type="ECO:0000313" key="11">
    <source>
        <dbReference type="EMBL" id="MBK4737714.1"/>
    </source>
</evidence>
<feature type="domain" description="TonB-dependent receptor-like beta-barrel" evidence="10">
    <location>
        <begin position="25"/>
        <end position="220"/>
    </location>
</feature>
<dbReference type="PANTHER" id="PTHR30069:SF29">
    <property type="entry name" value="HEMOGLOBIN AND HEMOGLOBIN-HAPTOGLOBIN-BINDING PROTEIN 1-RELATED"/>
    <property type="match status" value="1"/>
</dbReference>
<dbReference type="AlphaFoldDB" id="A0A934T298"/>
<dbReference type="EMBL" id="JAEPBG010000014">
    <property type="protein sequence ID" value="MBK4737714.1"/>
    <property type="molecule type" value="Genomic_DNA"/>
</dbReference>
<reference evidence="11" key="1">
    <citation type="submission" date="2021-01" db="EMBL/GenBank/DDBJ databases">
        <title>Genome sequence of strain Noviherbaspirillum sp. DKR-6.</title>
        <authorList>
            <person name="Chaudhary D.K."/>
        </authorList>
    </citation>
    <scope>NUCLEOTIDE SEQUENCE</scope>
    <source>
        <strain evidence="11">DKR-6</strain>
    </source>
</reference>
<dbReference type="GO" id="GO:0009279">
    <property type="term" value="C:cell outer membrane"/>
    <property type="evidence" value="ECO:0007669"/>
    <property type="project" value="UniProtKB-SubCell"/>
</dbReference>
<comment type="subcellular location">
    <subcellularLocation>
        <location evidence="1">Cell outer membrane</location>
        <topology evidence="1">Multi-pass membrane protein</topology>
    </subcellularLocation>
</comment>
<evidence type="ECO:0000256" key="7">
    <source>
        <dbReference type="ARBA" id="ARBA00023136"/>
    </source>
</evidence>
<dbReference type="Gene3D" id="2.40.170.20">
    <property type="entry name" value="TonB-dependent receptor, beta-barrel domain"/>
    <property type="match status" value="1"/>
</dbReference>
<protein>
    <submittedName>
        <fullName evidence="11">TonB-dependent receptor</fullName>
    </submittedName>
</protein>
<organism evidence="11 12">
    <name type="scientific">Noviherbaspirillum pedocola</name>
    <dbReference type="NCBI Taxonomy" id="2801341"/>
    <lineage>
        <taxon>Bacteria</taxon>
        <taxon>Pseudomonadati</taxon>
        <taxon>Pseudomonadota</taxon>
        <taxon>Betaproteobacteria</taxon>
        <taxon>Burkholderiales</taxon>
        <taxon>Oxalobacteraceae</taxon>
        <taxon>Noviherbaspirillum</taxon>
    </lineage>
</organism>
<gene>
    <name evidence="11" type="ORF">JJB74_24095</name>
</gene>
<keyword evidence="2" id="KW-0813">Transport</keyword>
<dbReference type="Proteomes" id="UP000622890">
    <property type="component" value="Unassembled WGS sequence"/>
</dbReference>
<keyword evidence="4" id="KW-0812">Transmembrane</keyword>
<keyword evidence="12" id="KW-1185">Reference proteome</keyword>
<accession>A0A934T298</accession>